<evidence type="ECO:0000313" key="1">
    <source>
        <dbReference type="EMBL" id="KAL0569226.1"/>
    </source>
</evidence>
<evidence type="ECO:0000313" key="2">
    <source>
        <dbReference type="Proteomes" id="UP001465976"/>
    </source>
</evidence>
<gene>
    <name evidence="1" type="ORF">V5O48_012740</name>
</gene>
<comment type="caution">
    <text evidence="1">The sequence shown here is derived from an EMBL/GenBank/DDBJ whole genome shotgun (WGS) entry which is preliminary data.</text>
</comment>
<organism evidence="1 2">
    <name type="scientific">Marasmius crinis-equi</name>
    <dbReference type="NCBI Taxonomy" id="585013"/>
    <lineage>
        <taxon>Eukaryota</taxon>
        <taxon>Fungi</taxon>
        <taxon>Dikarya</taxon>
        <taxon>Basidiomycota</taxon>
        <taxon>Agaricomycotina</taxon>
        <taxon>Agaricomycetes</taxon>
        <taxon>Agaricomycetidae</taxon>
        <taxon>Agaricales</taxon>
        <taxon>Marasmiineae</taxon>
        <taxon>Marasmiaceae</taxon>
        <taxon>Marasmius</taxon>
    </lineage>
</organism>
<dbReference type="InterPro" id="IPR059179">
    <property type="entry name" value="MLKL-like_MCAfunc"/>
</dbReference>
<dbReference type="EMBL" id="JBAHYK010001164">
    <property type="protein sequence ID" value="KAL0569226.1"/>
    <property type="molecule type" value="Genomic_DNA"/>
</dbReference>
<sequence length="347" mass="39606">MTRGGKDPWATFTKSVLLSADGIATPVPELQPAVQALFALTTLCEQVTVSRHETRQLCYQCHHLLEGVRRYKPTPSHTLKIAFDDVTTCITRVRDRAATWAGLPWPRALLYLQKIKEDIDESKISVQDCFLQFQPAAADTDRWQSMFAEAARDDHEEMIVYLSEIQHGQEIVREMLRVIVQQGRIKDVKQVMAMMQKSLGELNTERGQHLHSGLSKNLYELQVNAKVLLPNLLLDSGEITDVGARPTDATGALDIFLGQYLRSKKVRAISVFGSKEHMLRRFRREAEVWDKIYDVDKGKYILPVYGLSLTQDTQLYVISPWQENGTALEYVKNNDARIDYRRLVCGR</sequence>
<dbReference type="Proteomes" id="UP001465976">
    <property type="component" value="Unassembled WGS sequence"/>
</dbReference>
<keyword evidence="2" id="KW-1185">Reference proteome</keyword>
<accession>A0ABR3F1Z9</accession>
<proteinExistence type="predicted"/>
<name>A0ABR3F1Z9_9AGAR</name>
<reference evidence="1 2" key="1">
    <citation type="submission" date="2024-02" db="EMBL/GenBank/DDBJ databases">
        <title>A draft genome for the cacao thread blight pathogen Marasmius crinis-equi.</title>
        <authorList>
            <person name="Cohen S.P."/>
            <person name="Baruah I.K."/>
            <person name="Amoako-Attah I."/>
            <person name="Bukari Y."/>
            <person name="Meinhardt L.W."/>
            <person name="Bailey B.A."/>
        </authorList>
    </citation>
    <scope>NUCLEOTIDE SEQUENCE [LARGE SCALE GENOMIC DNA]</scope>
    <source>
        <strain evidence="1 2">GH-76</strain>
    </source>
</reference>
<protein>
    <submittedName>
        <fullName evidence="1">Uncharacterized protein</fullName>
    </submittedName>
</protein>
<dbReference type="CDD" id="cd21037">
    <property type="entry name" value="MLKL_NTD"/>
    <property type="match status" value="1"/>
</dbReference>